<evidence type="ECO:0000313" key="12">
    <source>
        <dbReference type="EMBL" id="EIM64236.1"/>
    </source>
</evidence>
<dbReference type="PANTHER" id="PTHR30093:SF44">
    <property type="entry name" value="TYPE II SECRETION SYSTEM CORE PROTEIN G"/>
    <property type="match status" value="1"/>
</dbReference>
<evidence type="ECO:0000256" key="9">
    <source>
        <dbReference type="ARBA" id="ARBA00023136"/>
    </source>
</evidence>
<dbReference type="Pfam" id="PF08334">
    <property type="entry name" value="T2SSG"/>
    <property type="match status" value="1"/>
</dbReference>
<name>I5B423_9BACT</name>
<gene>
    <name evidence="12" type="ORF">DespoDRAFT_02377</name>
</gene>
<evidence type="ECO:0000256" key="1">
    <source>
        <dbReference type="ARBA" id="ARBA00004377"/>
    </source>
</evidence>
<dbReference type="RefSeq" id="WP_004073708.1">
    <property type="nucleotide sequence ID" value="NZ_CM001488.1"/>
</dbReference>
<dbReference type="InterPro" id="IPR013545">
    <property type="entry name" value="T2SS_protein-GspG_C"/>
</dbReference>
<evidence type="ECO:0000256" key="8">
    <source>
        <dbReference type="ARBA" id="ARBA00022989"/>
    </source>
</evidence>
<sequence length="164" mass="18373">MKIINIKEMCIKFFRQYGRQIGNQAGFSFIELMVVVIILGILAGAIVPRYMDKADKAKIVKAQVDIAAIETSLKMYKLDNGFYPTTEQGLLALIEKPATDPVPRSWNENGYFEKQRVPKDPWGAEYVYLCPGVHGTFDLISYGADSESGGEGINADITNWEEQE</sequence>
<reference evidence="12 13" key="1">
    <citation type="submission" date="2011-09" db="EMBL/GenBank/DDBJ databases">
        <authorList>
            <consortium name="US DOE Joint Genome Institute (JGI-PGF)"/>
            <person name="Lucas S."/>
            <person name="Han J."/>
            <person name="Lapidus A."/>
            <person name="Cheng J.-F."/>
            <person name="Goodwin L."/>
            <person name="Pitluck S."/>
            <person name="Peters L."/>
            <person name="Land M.L."/>
            <person name="Hauser L."/>
            <person name="Orellana R."/>
            <person name="Lovley D."/>
            <person name="Woyke T.J."/>
        </authorList>
    </citation>
    <scope>NUCLEOTIDE SEQUENCE [LARGE SCALE GENOMIC DNA]</scope>
    <source>
        <strain evidence="12 13">2ac9</strain>
    </source>
</reference>
<comment type="subcellular location">
    <subcellularLocation>
        <location evidence="1">Cell inner membrane</location>
        <topology evidence="1">Single-pass membrane protein</topology>
    </subcellularLocation>
</comment>
<evidence type="ECO:0000259" key="11">
    <source>
        <dbReference type="Pfam" id="PF08334"/>
    </source>
</evidence>
<reference evidence="12 13" key="2">
    <citation type="submission" date="2012-02" db="EMBL/GenBank/DDBJ databases">
        <title>Improved High-Quality Draft sequence of Desulfobacter postgatei 2ac9.</title>
        <authorList>
            <consortium name="US DOE Joint Genome Institute"/>
            <person name="Lucas S."/>
            <person name="Han J."/>
            <person name="Lapidus A."/>
            <person name="Cheng J.-F."/>
            <person name="Goodwin L."/>
            <person name="Pitluck S."/>
            <person name="Peters L."/>
            <person name="Ovchinnikova G."/>
            <person name="Held B."/>
            <person name="Detter J.C."/>
            <person name="Han C."/>
            <person name="Tapia R."/>
            <person name="Land M."/>
            <person name="Hauser L."/>
            <person name="Kyrpides N."/>
            <person name="Ivanova N."/>
            <person name="Pagani I."/>
            <person name="Orellana R."/>
            <person name="Lovley D."/>
            <person name="Woyke T."/>
        </authorList>
    </citation>
    <scope>NUCLEOTIDE SEQUENCE [LARGE SCALE GENOMIC DNA]</scope>
    <source>
        <strain evidence="12 13">2ac9</strain>
    </source>
</reference>
<dbReference type="PANTHER" id="PTHR30093">
    <property type="entry name" value="GENERAL SECRETION PATHWAY PROTEIN G"/>
    <property type="match status" value="1"/>
</dbReference>
<dbReference type="NCBIfam" id="TIGR02532">
    <property type="entry name" value="IV_pilin_GFxxxE"/>
    <property type="match status" value="1"/>
</dbReference>
<keyword evidence="13" id="KW-1185">Reference proteome</keyword>
<dbReference type="InterPro" id="IPR012902">
    <property type="entry name" value="N_methyl_site"/>
</dbReference>
<evidence type="ECO:0000256" key="2">
    <source>
        <dbReference type="ARBA" id="ARBA00009984"/>
    </source>
</evidence>
<dbReference type="Proteomes" id="UP000005778">
    <property type="component" value="Chromosome"/>
</dbReference>
<dbReference type="Pfam" id="PF07963">
    <property type="entry name" value="N_methyl"/>
    <property type="match status" value="1"/>
</dbReference>
<evidence type="ECO:0000256" key="4">
    <source>
        <dbReference type="ARBA" id="ARBA00022475"/>
    </source>
</evidence>
<comment type="similarity">
    <text evidence="2">Belongs to the GSP G family.</text>
</comment>
<keyword evidence="4" id="KW-1003">Cell membrane</keyword>
<dbReference type="eggNOG" id="COG2165">
    <property type="taxonomic scope" value="Bacteria"/>
</dbReference>
<dbReference type="SUPFAM" id="SSF54523">
    <property type="entry name" value="Pili subunits"/>
    <property type="match status" value="1"/>
</dbReference>
<protein>
    <recommendedName>
        <fullName evidence="3">Type II secretion system core protein G</fullName>
    </recommendedName>
</protein>
<dbReference type="InterPro" id="IPR000983">
    <property type="entry name" value="Bac_GSPG_pilin"/>
</dbReference>
<dbReference type="GO" id="GO:0015627">
    <property type="term" value="C:type II protein secretion system complex"/>
    <property type="evidence" value="ECO:0007669"/>
    <property type="project" value="InterPro"/>
</dbReference>
<dbReference type="InterPro" id="IPR010054">
    <property type="entry name" value="Type2_sec_GspG"/>
</dbReference>
<organism evidence="12 13">
    <name type="scientific">Desulfobacter postgatei 2ac9</name>
    <dbReference type="NCBI Taxonomy" id="879212"/>
    <lineage>
        <taxon>Bacteria</taxon>
        <taxon>Pseudomonadati</taxon>
        <taxon>Thermodesulfobacteriota</taxon>
        <taxon>Desulfobacteria</taxon>
        <taxon>Desulfobacterales</taxon>
        <taxon>Desulfobacteraceae</taxon>
        <taxon>Desulfobacter</taxon>
    </lineage>
</organism>
<keyword evidence="8 10" id="KW-1133">Transmembrane helix</keyword>
<dbReference type="InterPro" id="IPR045584">
    <property type="entry name" value="Pilin-like"/>
</dbReference>
<dbReference type="NCBIfam" id="TIGR01710">
    <property type="entry name" value="typeII_sec_gspG"/>
    <property type="match status" value="1"/>
</dbReference>
<evidence type="ECO:0000256" key="5">
    <source>
        <dbReference type="ARBA" id="ARBA00022481"/>
    </source>
</evidence>
<dbReference type="GO" id="GO:0015628">
    <property type="term" value="P:protein secretion by the type II secretion system"/>
    <property type="evidence" value="ECO:0007669"/>
    <property type="project" value="InterPro"/>
</dbReference>
<dbReference type="AlphaFoldDB" id="I5B423"/>
<feature type="domain" description="Type II secretion system protein GspG C-terminal" evidence="11">
    <location>
        <begin position="49"/>
        <end position="160"/>
    </location>
</feature>
<dbReference type="EMBL" id="CM001488">
    <property type="protein sequence ID" value="EIM64236.1"/>
    <property type="molecule type" value="Genomic_DNA"/>
</dbReference>
<evidence type="ECO:0000256" key="10">
    <source>
        <dbReference type="SAM" id="Phobius"/>
    </source>
</evidence>
<evidence type="ECO:0000256" key="3">
    <source>
        <dbReference type="ARBA" id="ARBA00020042"/>
    </source>
</evidence>
<keyword evidence="7 10" id="KW-0812">Transmembrane</keyword>
<dbReference type="PRINTS" id="PR00813">
    <property type="entry name" value="BCTERIALGSPG"/>
</dbReference>
<keyword evidence="6" id="KW-0997">Cell inner membrane</keyword>
<feature type="transmembrane region" description="Helical" evidence="10">
    <location>
        <begin position="25"/>
        <end position="47"/>
    </location>
</feature>
<evidence type="ECO:0000256" key="7">
    <source>
        <dbReference type="ARBA" id="ARBA00022692"/>
    </source>
</evidence>
<proteinExistence type="inferred from homology"/>
<evidence type="ECO:0000313" key="13">
    <source>
        <dbReference type="Proteomes" id="UP000005778"/>
    </source>
</evidence>
<dbReference type="Gene3D" id="3.30.700.10">
    <property type="entry name" value="Glycoprotein, Type 4 Pilin"/>
    <property type="match status" value="1"/>
</dbReference>
<accession>I5B423</accession>
<dbReference type="HOGENOM" id="CLU_091705_2_1_7"/>
<keyword evidence="5" id="KW-0488">Methylation</keyword>
<dbReference type="GO" id="GO:0005886">
    <property type="term" value="C:plasma membrane"/>
    <property type="evidence" value="ECO:0007669"/>
    <property type="project" value="UniProtKB-SubCell"/>
</dbReference>
<keyword evidence="9 10" id="KW-0472">Membrane</keyword>
<evidence type="ECO:0000256" key="6">
    <source>
        <dbReference type="ARBA" id="ARBA00022519"/>
    </source>
</evidence>
<dbReference type="STRING" id="879212.DespoDRAFT_02377"/>